<evidence type="ECO:0000313" key="1">
    <source>
        <dbReference type="EMBL" id="MFF5294297.1"/>
    </source>
</evidence>
<evidence type="ECO:0000313" key="2">
    <source>
        <dbReference type="Proteomes" id="UP001602245"/>
    </source>
</evidence>
<gene>
    <name evidence="1" type="ORF">ACFY35_33080</name>
</gene>
<dbReference type="Gene3D" id="1.20.120.450">
    <property type="entry name" value="dinb family like domain"/>
    <property type="match status" value="1"/>
</dbReference>
<dbReference type="InterPro" id="IPR007061">
    <property type="entry name" value="MST-like"/>
</dbReference>
<dbReference type="Pfam" id="PF04978">
    <property type="entry name" value="MST"/>
    <property type="match status" value="1"/>
</dbReference>
<comment type="caution">
    <text evidence="1">The sequence shown here is derived from an EMBL/GenBank/DDBJ whole genome shotgun (WGS) entry which is preliminary data.</text>
</comment>
<dbReference type="EMBL" id="JBIAZU010000006">
    <property type="protein sequence ID" value="MFF5294297.1"/>
    <property type="molecule type" value="Genomic_DNA"/>
</dbReference>
<dbReference type="SUPFAM" id="SSF109854">
    <property type="entry name" value="DinB/YfiT-like putative metalloenzymes"/>
    <property type="match status" value="1"/>
</dbReference>
<reference evidence="1 2" key="1">
    <citation type="submission" date="2024-10" db="EMBL/GenBank/DDBJ databases">
        <title>The Natural Products Discovery Center: Release of the First 8490 Sequenced Strains for Exploring Actinobacteria Biosynthetic Diversity.</title>
        <authorList>
            <person name="Kalkreuter E."/>
            <person name="Kautsar S.A."/>
            <person name="Yang D."/>
            <person name="Bader C.D."/>
            <person name="Teijaro C.N."/>
            <person name="Fluegel L."/>
            <person name="Davis C.M."/>
            <person name="Simpson J.R."/>
            <person name="Lauterbach L."/>
            <person name="Steele A.D."/>
            <person name="Gui C."/>
            <person name="Meng S."/>
            <person name="Li G."/>
            <person name="Viehrig K."/>
            <person name="Ye F."/>
            <person name="Su P."/>
            <person name="Kiefer A.F."/>
            <person name="Nichols A."/>
            <person name="Cepeda A.J."/>
            <person name="Yan W."/>
            <person name="Fan B."/>
            <person name="Jiang Y."/>
            <person name="Adhikari A."/>
            <person name="Zheng C.-J."/>
            <person name="Schuster L."/>
            <person name="Cowan T.M."/>
            <person name="Smanski M.J."/>
            <person name="Chevrette M.G."/>
            <person name="De Carvalho L.P.S."/>
            <person name="Shen B."/>
        </authorList>
    </citation>
    <scope>NUCLEOTIDE SEQUENCE [LARGE SCALE GENOMIC DNA]</scope>
    <source>
        <strain evidence="1 2">NPDC000087</strain>
    </source>
</reference>
<sequence>MSDFYPRLRAGEREMLEQFLEQHRESILRALDGLDDADARRRLLPSTAMTIGGIVKHLAHMEDLWFTHKFAGRDYPPPWPGGDEEWAWRSAAEDSVGELRALYAAACGRSRAVAAEHPSLDATAALPSFGKGPVSLRWLHIHLIRETAQHRGHVDTMLDVVRNRA</sequence>
<proteinExistence type="predicted"/>
<name>A0ABW6WLX3_9ACTN</name>
<protein>
    <submittedName>
        <fullName evidence="1">DinB family protein</fullName>
    </submittedName>
</protein>
<dbReference type="InterPro" id="IPR034660">
    <property type="entry name" value="DinB/YfiT-like"/>
</dbReference>
<accession>A0ABW6WLX3</accession>
<keyword evidence="2" id="KW-1185">Reference proteome</keyword>
<organism evidence="1 2">
    <name type="scientific">Paractinoplanes globisporus</name>
    <dbReference type="NCBI Taxonomy" id="113565"/>
    <lineage>
        <taxon>Bacteria</taxon>
        <taxon>Bacillati</taxon>
        <taxon>Actinomycetota</taxon>
        <taxon>Actinomycetes</taxon>
        <taxon>Micromonosporales</taxon>
        <taxon>Micromonosporaceae</taxon>
        <taxon>Paractinoplanes</taxon>
    </lineage>
</organism>
<dbReference type="Proteomes" id="UP001602245">
    <property type="component" value="Unassembled WGS sequence"/>
</dbReference>
<dbReference type="RefSeq" id="WP_020514894.1">
    <property type="nucleotide sequence ID" value="NZ_JBIAZU010000006.1"/>
</dbReference>